<feature type="transmembrane region" description="Helical" evidence="1">
    <location>
        <begin position="38"/>
        <end position="60"/>
    </location>
</feature>
<evidence type="ECO:0000313" key="3">
    <source>
        <dbReference type="Proteomes" id="UP000092993"/>
    </source>
</evidence>
<dbReference type="OrthoDB" id="2756898at2759"/>
<gene>
    <name evidence="2" type="ORF">A0H81_11273</name>
</gene>
<keyword evidence="1" id="KW-0472">Membrane</keyword>
<keyword evidence="1" id="KW-0812">Transmembrane</keyword>
<proteinExistence type="predicted"/>
<keyword evidence="1" id="KW-1133">Transmembrane helix</keyword>
<dbReference type="AlphaFoldDB" id="A0A1C7LWF6"/>
<dbReference type="Proteomes" id="UP000092993">
    <property type="component" value="Unassembled WGS sequence"/>
</dbReference>
<organism evidence="2 3">
    <name type="scientific">Grifola frondosa</name>
    <name type="common">Maitake</name>
    <name type="synonym">Polyporus frondosus</name>
    <dbReference type="NCBI Taxonomy" id="5627"/>
    <lineage>
        <taxon>Eukaryota</taxon>
        <taxon>Fungi</taxon>
        <taxon>Dikarya</taxon>
        <taxon>Basidiomycota</taxon>
        <taxon>Agaricomycotina</taxon>
        <taxon>Agaricomycetes</taxon>
        <taxon>Polyporales</taxon>
        <taxon>Grifolaceae</taxon>
        <taxon>Grifola</taxon>
    </lineage>
</organism>
<accession>A0A1C7LWF6</accession>
<protein>
    <submittedName>
        <fullName evidence="2">Uncharacterized protein</fullName>
    </submittedName>
</protein>
<sequence>MHSRHLVRDGKAFFDISKSDGCKPITQWFRLCWADVGTILGVAFFIWYIIWGAPMTVRLFKSYRAKRAARKLDDDLEASSSQDDSEVYLDPYLSQTWQLYSYIRLGGDPPAPQPIYNPYEAADMPREKDVMDRFRFPVARPSSAFLPLASRPSLSDTFCSSISNFTMASARPGSAVLSASFSSMSFSYESALPTTPPPAYLDHSFGRGRVPGIDGAIGVNWLSLARREFRSAFIVFVTRHSSSLQSPPRSLQSFHSPIAHYNTTAYSWHDMQGPSDVTYSLKPSFLTIPITQMADLSHRDSVLNTLYPLFIGLYCVSRASRGVANPRNA</sequence>
<keyword evidence="3" id="KW-1185">Reference proteome</keyword>
<evidence type="ECO:0000256" key="1">
    <source>
        <dbReference type="SAM" id="Phobius"/>
    </source>
</evidence>
<dbReference type="EMBL" id="LUGG01000019">
    <property type="protein sequence ID" value="OBZ69061.1"/>
    <property type="molecule type" value="Genomic_DNA"/>
</dbReference>
<comment type="caution">
    <text evidence="2">The sequence shown here is derived from an EMBL/GenBank/DDBJ whole genome shotgun (WGS) entry which is preliminary data.</text>
</comment>
<reference evidence="2 3" key="1">
    <citation type="submission" date="2016-03" db="EMBL/GenBank/DDBJ databases">
        <title>Whole genome sequencing of Grifola frondosa 9006-11.</title>
        <authorList>
            <person name="Min B."/>
            <person name="Park H."/>
            <person name="Kim J.-G."/>
            <person name="Cho H."/>
            <person name="Oh Y.-L."/>
            <person name="Kong W.-S."/>
            <person name="Choi I.-G."/>
        </authorList>
    </citation>
    <scope>NUCLEOTIDE SEQUENCE [LARGE SCALE GENOMIC DNA]</scope>
    <source>
        <strain evidence="2 3">9006-11</strain>
    </source>
</reference>
<name>A0A1C7LWF6_GRIFR</name>
<evidence type="ECO:0000313" key="2">
    <source>
        <dbReference type="EMBL" id="OBZ69061.1"/>
    </source>
</evidence>